<dbReference type="WBParaSite" id="PSAMB.scaffold244size65234.g3780.t1">
    <property type="protein sequence ID" value="PSAMB.scaffold244size65234.g3780.t1"/>
    <property type="gene ID" value="PSAMB.scaffold244size65234.g3780"/>
</dbReference>
<feature type="binding site" evidence="19">
    <location>
        <position position="120"/>
    </location>
    <ligand>
        <name>[2Fe-2S] cluster</name>
        <dbReference type="ChEBI" id="CHEBI:190135"/>
        <label>2</label>
    </ligand>
</feature>
<dbReference type="InterPro" id="IPR016169">
    <property type="entry name" value="FAD-bd_PCMH_sub2"/>
</dbReference>
<dbReference type="InterPro" id="IPR008274">
    <property type="entry name" value="AldOxase/xan_DH_MoCoBD1"/>
</dbReference>
<dbReference type="Gene3D" id="3.30.43.10">
    <property type="entry name" value="Uridine Diphospho-n-acetylenolpyruvylglucosamine Reductase, domain 2"/>
    <property type="match status" value="1"/>
</dbReference>
<evidence type="ECO:0000256" key="12">
    <source>
        <dbReference type="ARBA" id="ARBA00023014"/>
    </source>
</evidence>
<dbReference type="PANTHER" id="PTHR45444:SF3">
    <property type="entry name" value="XANTHINE DEHYDROGENASE"/>
    <property type="match status" value="1"/>
</dbReference>
<protein>
    <recommendedName>
        <fullName evidence="4">xanthine dehydrogenase</fullName>
        <ecNumber evidence="4">1.17.1.4</ecNumber>
    </recommendedName>
</protein>
<feature type="binding site" evidence="19">
    <location>
        <position position="804"/>
    </location>
    <ligand>
        <name>Mo-molybdopterin</name>
        <dbReference type="ChEBI" id="CHEBI:71302"/>
    </ligand>
    <ligandPart>
        <name>Mo</name>
        <dbReference type="ChEBI" id="CHEBI:28685"/>
    </ligandPart>
</feature>
<dbReference type="Pfam" id="PF02738">
    <property type="entry name" value="MoCoBD_1"/>
    <property type="match status" value="1"/>
</dbReference>
<reference evidence="23" key="1">
    <citation type="submission" date="2022-11" db="UniProtKB">
        <authorList>
            <consortium name="WormBaseParasite"/>
        </authorList>
    </citation>
    <scope>IDENTIFICATION</scope>
</reference>
<dbReference type="PROSITE" id="PS51085">
    <property type="entry name" value="2FE2S_FER_2"/>
    <property type="match status" value="1"/>
</dbReference>
<dbReference type="FunFam" id="3.30.465.10:FF:000004">
    <property type="entry name" value="Xanthine dehydrogenase/oxidase"/>
    <property type="match status" value="1"/>
</dbReference>
<dbReference type="CDD" id="cd00207">
    <property type="entry name" value="fer2"/>
    <property type="match status" value="1"/>
</dbReference>
<dbReference type="PROSITE" id="PS00197">
    <property type="entry name" value="2FE2S_FER_1"/>
    <property type="match status" value="1"/>
</dbReference>
<dbReference type="Gene3D" id="1.10.150.120">
    <property type="entry name" value="[2Fe-2S]-binding domain"/>
    <property type="match status" value="1"/>
</dbReference>
<dbReference type="NCBIfam" id="TIGR02963">
    <property type="entry name" value="xanthine_xdhA"/>
    <property type="match status" value="1"/>
</dbReference>
<evidence type="ECO:0000259" key="21">
    <source>
        <dbReference type="PROSITE" id="PS51387"/>
    </source>
</evidence>
<comment type="subcellular location">
    <subcellularLocation>
        <location evidence="2">Peroxisome</location>
    </subcellularLocation>
</comment>
<feature type="binding site" evidence="18">
    <location>
        <position position="951"/>
    </location>
    <ligand>
        <name>substrate</name>
    </ligand>
</feature>
<dbReference type="Pfam" id="PF01315">
    <property type="entry name" value="Ald_Xan_dh_C"/>
    <property type="match status" value="1"/>
</dbReference>
<dbReference type="InterPro" id="IPR012675">
    <property type="entry name" value="Beta-grasp_dom_sf"/>
</dbReference>
<feature type="binding site" evidence="18">
    <location>
        <position position="466"/>
    </location>
    <ligand>
        <name>FAD</name>
        <dbReference type="ChEBI" id="CHEBI:57692"/>
    </ligand>
</feature>
<feature type="domain" description="2Fe-2S ferredoxin-type" evidence="20">
    <location>
        <begin position="10"/>
        <end position="97"/>
    </location>
</feature>
<evidence type="ECO:0000256" key="11">
    <source>
        <dbReference type="ARBA" id="ARBA00023004"/>
    </source>
</evidence>
<feature type="binding site" evidence="19">
    <location>
        <position position="835"/>
    </location>
    <ligand>
        <name>Mo-molybdopterin</name>
        <dbReference type="ChEBI" id="CHEBI:71302"/>
    </ligand>
    <ligandPart>
        <name>Mo</name>
        <dbReference type="ChEBI" id="CHEBI:28685"/>
    </ligandPart>
</feature>
<dbReference type="GO" id="GO:0043546">
    <property type="term" value="F:molybdopterin cofactor binding"/>
    <property type="evidence" value="ECO:0007669"/>
    <property type="project" value="InterPro"/>
</dbReference>
<evidence type="ECO:0000256" key="6">
    <source>
        <dbReference type="ARBA" id="ARBA00022630"/>
    </source>
</evidence>
<keyword evidence="7 19" id="KW-0001">2Fe-2S</keyword>
<dbReference type="SUPFAM" id="SSF56176">
    <property type="entry name" value="FAD-binding/transporter-associated domain-like"/>
    <property type="match status" value="1"/>
</dbReference>
<comment type="cofactor">
    <cofactor evidence="19">
        <name>Mo-molybdopterin</name>
        <dbReference type="ChEBI" id="CHEBI:71302"/>
    </cofactor>
    <text evidence="19">Binds 1 Mo-molybdopterin (Mo-MPT) cofactor per subunit.</text>
</comment>
<dbReference type="GO" id="GO:0004854">
    <property type="term" value="F:xanthine dehydrogenase activity"/>
    <property type="evidence" value="ECO:0007669"/>
    <property type="project" value="UniProtKB-EC"/>
</dbReference>
<dbReference type="SUPFAM" id="SSF54665">
    <property type="entry name" value="CO dehydrogenase molybdoprotein N-domain-like"/>
    <property type="match status" value="1"/>
</dbReference>
<feature type="binding site" evidence="19">
    <location>
        <position position="157"/>
    </location>
    <ligand>
        <name>[2Fe-2S] cluster</name>
        <dbReference type="ChEBI" id="CHEBI:190135"/>
        <label>2</label>
    </ligand>
</feature>
<dbReference type="PROSITE" id="PS00559">
    <property type="entry name" value="MOLYBDOPTERIN_EUK"/>
    <property type="match status" value="1"/>
</dbReference>
<feature type="binding site" evidence="19">
    <location>
        <position position="155"/>
    </location>
    <ligand>
        <name>[2Fe-2S] cluster</name>
        <dbReference type="ChEBI" id="CHEBI:190135"/>
        <label>2</label>
    </ligand>
</feature>
<dbReference type="InterPro" id="IPR022407">
    <property type="entry name" value="OxRdtase_Mopterin_BS"/>
</dbReference>
<evidence type="ECO:0000256" key="17">
    <source>
        <dbReference type="ARBA" id="ARBA00049517"/>
    </source>
</evidence>
<dbReference type="FunFam" id="3.10.20.30:FF:000015">
    <property type="entry name" value="Aldehyde oxidase 1"/>
    <property type="match status" value="1"/>
</dbReference>
<dbReference type="Pfam" id="PF03450">
    <property type="entry name" value="CO_deh_flav_C"/>
    <property type="match status" value="1"/>
</dbReference>
<keyword evidence="12 19" id="KW-0411">Iron-sulfur</keyword>
<evidence type="ECO:0000256" key="4">
    <source>
        <dbReference type="ARBA" id="ARBA00013123"/>
    </source>
</evidence>
<comment type="catalytic activity">
    <reaction evidence="17">
        <text>hypoxanthine + NAD(+) + H2O = xanthine + NADH + H(+)</text>
        <dbReference type="Rhea" id="RHEA:24670"/>
        <dbReference type="ChEBI" id="CHEBI:15377"/>
        <dbReference type="ChEBI" id="CHEBI:15378"/>
        <dbReference type="ChEBI" id="CHEBI:17368"/>
        <dbReference type="ChEBI" id="CHEBI:17712"/>
        <dbReference type="ChEBI" id="CHEBI:57540"/>
        <dbReference type="ChEBI" id="CHEBI:57945"/>
        <dbReference type="EC" id="1.17.1.4"/>
    </reaction>
</comment>
<dbReference type="SUPFAM" id="SSF47741">
    <property type="entry name" value="CO dehydrogenase ISP C-domain like"/>
    <property type="match status" value="1"/>
</dbReference>
<evidence type="ECO:0000256" key="1">
    <source>
        <dbReference type="ARBA" id="ARBA00001974"/>
    </source>
</evidence>
<dbReference type="SMART" id="SM01008">
    <property type="entry name" value="Ald_Xan_dh_C"/>
    <property type="match status" value="1"/>
</dbReference>
<dbReference type="FunFam" id="3.90.1170.50:FF:000001">
    <property type="entry name" value="Aldehyde oxidase 1"/>
    <property type="match status" value="1"/>
</dbReference>
<sequence>MAADTNTSTTRLTFFVNGKKHEVDHVDPRTTLASYLRNQMHLTGTKIGCNEGGCGACTVMISDQAPESDAIQHYSVNACLMPVCSVNGKAVTTVEGIGSLVRQRLHPIQERLAKAHGSQCGFCTPGFIMAMYALLRNYPQPTEEQIDVALQGNLCRCTGYRPILEAFYSFAKAGIGCCQSNGAMTNGCCQQNGSAENGSCQQNSVKELNGGGCCQQNGEGEAKEGCCKSGERKELTTLVNFTDCSAYDSSQEPIFPPELLIKTEHSSASWSMLDSGISWYQPSSVAELVDLKSRFPEARIVFGNTEVGVEQKFRFLNYPVLINPRQIAELRQTKCDDFGVFVGSGFNLNEMDDLIQKYMEKLPAWKTQVFTQVRHMLHWFAGKHVRNMASVAGNIATGSPISDLNPIWMASGAKVVLLSKTGGEKIKPIDEKFYTGYRKNIIDPTEIIYGLWIPYTTENQYFRAYKQAQRREDDIAIVNAAINVTFKPSTTTVESVRIAYGGMAPTTKLALKTGAALTGLDWNDELLEKATQQLVEEMALPPGVPGGMERFRQTLALSFFAKFFFYVNEKIQNKDTSEFDDIPQRHLSATQTFSDVPADQASTDPVGRPLMHQSGEKHTSGEAIYVDDVRVADCLHLAFVLSTKASAKILSVDTSEALKIDGVECYIDHRDVPGKPLIGHNDTPVFAVEQVTFYGQPIGAIIAEDAEIARRAANKVKVTYEDIKPLVTIEQAFEAKSFHKFSPVNIHSSLLDSDAIPDIDWSKFDHVVSGSVKIGGQEHFYLETSGCLVIPGEVNDVEVISSTQCVNDVQGDVSSSLGIPRHKVFVRVKRIGGGFGGKESTAGIMACPTAIAAMKLRRPVRCILERFDDMVMTGTRHAFRVDYKVGLDKEGKLQNIEAQLFSNCGHTLDLSKGVMERAATHIDSVYNWTNADIIGHLCKTNLQSATAYRGFGAPQAMYATETIMTHIAEATGLDINELREKNMYSEGDRTPFGMTLTECNIRRCWTECKELSKYDERKTAVDEYNSKHKYKKRGIVLTPTKFGIGFGFKQLNQVNKNAVYRVSFCVNLPNCIPVLQ</sequence>
<evidence type="ECO:0000256" key="14">
    <source>
        <dbReference type="ARBA" id="ARBA00023140"/>
    </source>
</evidence>
<dbReference type="InterPro" id="IPR036010">
    <property type="entry name" value="2Fe-2S_ferredoxin-like_sf"/>
</dbReference>
<comment type="similarity">
    <text evidence="3">Belongs to the xanthine dehydrogenase family.</text>
</comment>
<proteinExistence type="inferred from homology"/>
<feature type="binding site" evidence="19">
    <location>
        <position position="123"/>
    </location>
    <ligand>
        <name>[2Fe-2S] cluster</name>
        <dbReference type="ChEBI" id="CHEBI:190135"/>
        <label>2</label>
    </ligand>
</feature>
<dbReference type="InterPro" id="IPR002888">
    <property type="entry name" value="2Fe-2S-bd"/>
</dbReference>
<evidence type="ECO:0000256" key="5">
    <source>
        <dbReference type="ARBA" id="ARBA00022505"/>
    </source>
</evidence>
<feature type="binding site" evidence="19">
    <location>
        <position position="949"/>
    </location>
    <ligand>
        <name>Mo-molybdopterin</name>
        <dbReference type="ChEBI" id="CHEBI:71302"/>
    </ligand>
    <ligandPart>
        <name>Mo</name>
        <dbReference type="ChEBI" id="CHEBI:28685"/>
    </ligandPart>
</feature>
<dbReference type="InterPro" id="IPR016166">
    <property type="entry name" value="FAD-bd_PCMH"/>
</dbReference>
<evidence type="ECO:0000256" key="7">
    <source>
        <dbReference type="ARBA" id="ARBA00022714"/>
    </source>
</evidence>
<dbReference type="SUPFAM" id="SSF55447">
    <property type="entry name" value="CO dehydrogenase flavoprotein C-terminal domain-like"/>
    <property type="match status" value="1"/>
</dbReference>
<dbReference type="SUPFAM" id="SSF56003">
    <property type="entry name" value="Molybdenum cofactor-binding domain"/>
    <property type="match status" value="1"/>
</dbReference>
<accession>A0A914VSC3</accession>
<dbReference type="PIRSF" id="PIRSF000127">
    <property type="entry name" value="Xanthine_DH"/>
    <property type="match status" value="1"/>
</dbReference>
<feature type="binding site" evidence="18">
    <location>
        <position position="839"/>
    </location>
    <ligand>
        <name>substrate</name>
    </ligand>
</feature>
<dbReference type="InterPro" id="IPR036856">
    <property type="entry name" value="Ald_Oxase/Xan_DH_a/b_sf"/>
</dbReference>
<dbReference type="Gene3D" id="3.10.20.30">
    <property type="match status" value="1"/>
</dbReference>
<feature type="binding site" evidence="19">
    <location>
        <position position="57"/>
    </location>
    <ligand>
        <name>[2Fe-2S] cluster</name>
        <dbReference type="ChEBI" id="CHEBI:190135"/>
        <label>1</label>
    </ligand>
</feature>
<dbReference type="InterPro" id="IPR005107">
    <property type="entry name" value="CO_DH_flav_C"/>
</dbReference>
<dbReference type="Pfam" id="PF01799">
    <property type="entry name" value="Fer2_2"/>
    <property type="match status" value="1"/>
</dbReference>
<dbReference type="Pfam" id="PF00111">
    <property type="entry name" value="Fer2"/>
    <property type="match status" value="1"/>
</dbReference>
<dbReference type="InterPro" id="IPR002346">
    <property type="entry name" value="Mopterin_DH_FAD-bd"/>
</dbReference>
<evidence type="ECO:0000256" key="3">
    <source>
        <dbReference type="ARBA" id="ARBA00006849"/>
    </source>
</evidence>
<feature type="binding site" evidence="19">
    <location>
        <position position="54"/>
    </location>
    <ligand>
        <name>[2Fe-2S] cluster</name>
        <dbReference type="ChEBI" id="CHEBI:190135"/>
        <label>1</label>
    </ligand>
</feature>
<feature type="binding site" evidence="18">
    <location>
        <begin position="390"/>
        <end position="394"/>
    </location>
    <ligand>
        <name>FAD</name>
        <dbReference type="ChEBI" id="CHEBI:57692"/>
    </ligand>
</feature>
<dbReference type="Gene3D" id="3.30.390.50">
    <property type="entry name" value="CO dehydrogenase flavoprotein, C-terminal domain"/>
    <property type="match status" value="1"/>
</dbReference>
<dbReference type="FunFam" id="3.30.43.10:FF:000001">
    <property type="entry name" value="Xanthine dehydrogenase/oxidase"/>
    <property type="match status" value="1"/>
</dbReference>
<dbReference type="SMART" id="SM01092">
    <property type="entry name" value="CO_deh_flav_C"/>
    <property type="match status" value="1"/>
</dbReference>
<evidence type="ECO:0000256" key="18">
    <source>
        <dbReference type="PIRSR" id="PIRSR000127-2"/>
    </source>
</evidence>
<dbReference type="PROSITE" id="PS51387">
    <property type="entry name" value="FAD_PCMH"/>
    <property type="match status" value="1"/>
</dbReference>
<keyword evidence="9 18" id="KW-0274">FAD</keyword>
<dbReference type="InterPro" id="IPR036683">
    <property type="entry name" value="CO_DH_flav_C_dom_sf"/>
</dbReference>
<feature type="binding site" evidence="18">
    <location>
        <position position="380"/>
    </location>
    <ligand>
        <name>FAD</name>
        <dbReference type="ChEBI" id="CHEBI:57692"/>
    </ligand>
</feature>
<evidence type="ECO:0000259" key="20">
    <source>
        <dbReference type="PROSITE" id="PS51085"/>
    </source>
</evidence>
<evidence type="ECO:0000313" key="23">
    <source>
        <dbReference type="WBParaSite" id="PSAMB.scaffold244size65234.g3780.t1"/>
    </source>
</evidence>
<dbReference type="GO" id="GO:0005777">
    <property type="term" value="C:peroxisome"/>
    <property type="evidence" value="ECO:0007669"/>
    <property type="project" value="UniProtKB-SubCell"/>
</dbReference>
<dbReference type="Gene3D" id="3.90.1170.50">
    <property type="entry name" value="Aldehyde oxidase/xanthine dehydrogenase, a/b hammerhead"/>
    <property type="match status" value="1"/>
</dbReference>
<dbReference type="SUPFAM" id="SSF54292">
    <property type="entry name" value="2Fe-2S ferredoxin-like"/>
    <property type="match status" value="1"/>
</dbReference>
<dbReference type="GO" id="GO:0005506">
    <property type="term" value="F:iron ion binding"/>
    <property type="evidence" value="ECO:0007669"/>
    <property type="project" value="InterPro"/>
</dbReference>
<feature type="binding site" evidence="19">
    <location>
        <position position="79"/>
    </location>
    <ligand>
        <name>[2Fe-2S] cluster</name>
        <dbReference type="ChEBI" id="CHEBI:190135"/>
        <label>1</label>
    </ligand>
</feature>
<evidence type="ECO:0000256" key="10">
    <source>
        <dbReference type="ARBA" id="ARBA00023002"/>
    </source>
</evidence>
<evidence type="ECO:0000256" key="19">
    <source>
        <dbReference type="PIRSR" id="PIRSR000127-3"/>
    </source>
</evidence>
<dbReference type="InterPro" id="IPR014307">
    <property type="entry name" value="Xanthine_DH_ssu"/>
</dbReference>
<comment type="cofactor">
    <cofactor evidence="15">
        <name>[2Fe-2S] cluster</name>
        <dbReference type="ChEBI" id="CHEBI:190135"/>
    </cofactor>
</comment>
<evidence type="ECO:0000256" key="13">
    <source>
        <dbReference type="ARBA" id="ARBA00023027"/>
    </source>
</evidence>
<dbReference type="AlphaFoldDB" id="A0A914VSC3"/>
<comment type="catalytic activity">
    <reaction evidence="16">
        <text>xanthine + NAD(+) + H2O = urate + NADH + H(+)</text>
        <dbReference type="Rhea" id="RHEA:16669"/>
        <dbReference type="ChEBI" id="CHEBI:15377"/>
        <dbReference type="ChEBI" id="CHEBI:15378"/>
        <dbReference type="ChEBI" id="CHEBI:17712"/>
        <dbReference type="ChEBI" id="CHEBI:17775"/>
        <dbReference type="ChEBI" id="CHEBI:57540"/>
        <dbReference type="ChEBI" id="CHEBI:57945"/>
        <dbReference type="EC" id="1.17.1.4"/>
    </reaction>
</comment>
<keyword evidence="22" id="KW-1185">Reference proteome</keyword>
<dbReference type="InterPro" id="IPR006058">
    <property type="entry name" value="2Fe2S_fd_BS"/>
</dbReference>
<dbReference type="Gene3D" id="3.30.365.10">
    <property type="entry name" value="Aldehyde oxidase/xanthine dehydrogenase, molybdopterin binding domain"/>
    <property type="match status" value="3"/>
</dbReference>
<dbReference type="InterPro" id="IPR000674">
    <property type="entry name" value="Ald_Oxase/Xan_DH_a/b"/>
</dbReference>
<dbReference type="FunFam" id="3.30.365.10:FF:000001">
    <property type="entry name" value="Xanthine dehydrogenase oxidase"/>
    <property type="match status" value="1"/>
</dbReference>
<dbReference type="GO" id="GO:0051537">
    <property type="term" value="F:2 iron, 2 sulfur cluster binding"/>
    <property type="evidence" value="ECO:0007669"/>
    <property type="project" value="UniProtKB-KW"/>
</dbReference>
<dbReference type="InterPro" id="IPR016167">
    <property type="entry name" value="FAD-bd_PCMH_sub1"/>
</dbReference>
<dbReference type="InterPro" id="IPR036884">
    <property type="entry name" value="2Fe-2S-bd_dom_sf"/>
</dbReference>
<dbReference type="InterPro" id="IPR037165">
    <property type="entry name" value="AldOxase/xan_DH_Mopterin-bd_sf"/>
</dbReference>
<dbReference type="InterPro" id="IPR016208">
    <property type="entry name" value="Ald_Oxase/xanthine_DH-like"/>
</dbReference>
<keyword evidence="6" id="KW-0285">Flavoprotein</keyword>
<keyword evidence="8 19" id="KW-0479">Metal-binding</keyword>
<evidence type="ECO:0000256" key="16">
    <source>
        <dbReference type="ARBA" id="ARBA00049017"/>
    </source>
</evidence>
<dbReference type="InterPro" id="IPR001041">
    <property type="entry name" value="2Fe-2S_ferredoxin-type"/>
</dbReference>
<keyword evidence="13" id="KW-0520">NAD</keyword>
<dbReference type="GO" id="GO:0071949">
    <property type="term" value="F:FAD binding"/>
    <property type="evidence" value="ECO:0007669"/>
    <property type="project" value="InterPro"/>
</dbReference>
<dbReference type="Proteomes" id="UP000887566">
    <property type="component" value="Unplaced"/>
</dbReference>
<dbReference type="Gene3D" id="3.30.465.10">
    <property type="match status" value="1"/>
</dbReference>
<evidence type="ECO:0000256" key="15">
    <source>
        <dbReference type="ARBA" id="ARBA00034078"/>
    </source>
</evidence>
<keyword evidence="14" id="KW-0576">Peroxisome</keyword>
<dbReference type="PANTHER" id="PTHR45444">
    <property type="entry name" value="XANTHINE DEHYDROGENASE"/>
    <property type="match status" value="1"/>
</dbReference>
<evidence type="ECO:0000256" key="9">
    <source>
        <dbReference type="ARBA" id="ARBA00022827"/>
    </source>
</evidence>
<dbReference type="EC" id="1.17.1.4" evidence="4"/>
<feature type="binding site" evidence="18">
    <location>
        <position position="403"/>
    </location>
    <ligand>
        <name>FAD</name>
        <dbReference type="ChEBI" id="CHEBI:57692"/>
    </ligand>
</feature>
<name>A0A914VSC3_9BILA</name>
<keyword evidence="11 19" id="KW-0408">Iron</keyword>
<dbReference type="InterPro" id="IPR036318">
    <property type="entry name" value="FAD-bd_PCMH-like_sf"/>
</dbReference>
<keyword evidence="5 19" id="KW-0500">Molybdenum</keyword>
<organism evidence="22 23">
    <name type="scientific">Plectus sambesii</name>
    <dbReference type="NCBI Taxonomy" id="2011161"/>
    <lineage>
        <taxon>Eukaryota</taxon>
        <taxon>Metazoa</taxon>
        <taxon>Ecdysozoa</taxon>
        <taxon>Nematoda</taxon>
        <taxon>Chromadorea</taxon>
        <taxon>Plectida</taxon>
        <taxon>Plectina</taxon>
        <taxon>Plectoidea</taxon>
        <taxon>Plectidae</taxon>
        <taxon>Plectus</taxon>
    </lineage>
</organism>
<feature type="binding site" evidence="18">
    <location>
        <begin position="300"/>
        <end position="307"/>
    </location>
    <ligand>
        <name>FAD</name>
        <dbReference type="ChEBI" id="CHEBI:57692"/>
    </ligand>
</feature>
<dbReference type="FunFam" id="3.30.390.50:FF:000001">
    <property type="entry name" value="Xanthine dehydrogenase oxidase"/>
    <property type="match status" value="1"/>
</dbReference>
<evidence type="ECO:0000313" key="22">
    <source>
        <dbReference type="Proteomes" id="UP000887566"/>
    </source>
</evidence>
<keyword evidence="10" id="KW-0560">Oxidoreductase</keyword>
<dbReference type="Pfam" id="PF00941">
    <property type="entry name" value="FAD_binding_5"/>
    <property type="match status" value="1"/>
</dbReference>
<evidence type="ECO:0000256" key="2">
    <source>
        <dbReference type="ARBA" id="ARBA00004275"/>
    </source>
</evidence>
<comment type="cofactor">
    <cofactor evidence="1 18">
        <name>FAD</name>
        <dbReference type="ChEBI" id="CHEBI:57692"/>
    </cofactor>
</comment>
<evidence type="ECO:0000256" key="8">
    <source>
        <dbReference type="ARBA" id="ARBA00022723"/>
    </source>
</evidence>
<feature type="binding site" evidence="18">
    <location>
        <position position="917"/>
    </location>
    <ligand>
        <name>substrate</name>
    </ligand>
</feature>
<feature type="binding site" evidence="19">
    <location>
        <position position="49"/>
    </location>
    <ligand>
        <name>[2Fe-2S] cluster</name>
        <dbReference type="ChEBI" id="CHEBI:190135"/>
        <label>1</label>
    </ligand>
</feature>
<feature type="domain" description="FAD-binding PCMH-type" evidence="21">
    <location>
        <begin position="272"/>
        <end position="458"/>
    </location>
</feature>
<comment type="cofactor">
    <cofactor evidence="19">
        <name>[2Fe-2S] cluster</name>
        <dbReference type="ChEBI" id="CHEBI:190135"/>
    </cofactor>
    <text evidence="19">Binds 2 [2Fe-2S] clusters.</text>
</comment>
<dbReference type="FunFam" id="3.30.365.10:FF:000003">
    <property type="entry name" value="Aldehyde oxidase 1"/>
    <property type="match status" value="1"/>
</dbReference>